<dbReference type="Gene3D" id="3.80.10.10">
    <property type="entry name" value="Ribonuclease Inhibitor"/>
    <property type="match status" value="1"/>
</dbReference>
<accession>A0AAD7FNV8</accession>
<dbReference type="SUPFAM" id="SSF52047">
    <property type="entry name" value="RNI-like"/>
    <property type="match status" value="1"/>
</dbReference>
<reference evidence="1" key="1">
    <citation type="submission" date="2023-03" db="EMBL/GenBank/DDBJ databases">
        <title>Massive genome expansion in bonnet fungi (Mycena s.s.) driven by repeated elements and novel gene families across ecological guilds.</title>
        <authorList>
            <consortium name="Lawrence Berkeley National Laboratory"/>
            <person name="Harder C.B."/>
            <person name="Miyauchi S."/>
            <person name="Viragh M."/>
            <person name="Kuo A."/>
            <person name="Thoen E."/>
            <person name="Andreopoulos B."/>
            <person name="Lu D."/>
            <person name="Skrede I."/>
            <person name="Drula E."/>
            <person name="Henrissat B."/>
            <person name="Morin E."/>
            <person name="Kohler A."/>
            <person name="Barry K."/>
            <person name="LaButti K."/>
            <person name="Morin E."/>
            <person name="Salamov A."/>
            <person name="Lipzen A."/>
            <person name="Mereny Z."/>
            <person name="Hegedus B."/>
            <person name="Baldrian P."/>
            <person name="Stursova M."/>
            <person name="Weitz H."/>
            <person name="Taylor A."/>
            <person name="Grigoriev I.V."/>
            <person name="Nagy L.G."/>
            <person name="Martin F."/>
            <person name="Kauserud H."/>
        </authorList>
    </citation>
    <scope>NUCLEOTIDE SEQUENCE</scope>
    <source>
        <strain evidence="1">9284</strain>
    </source>
</reference>
<proteinExistence type="predicted"/>
<keyword evidence="2" id="KW-1185">Reference proteome</keyword>
<comment type="caution">
    <text evidence="1">The sequence shown here is derived from an EMBL/GenBank/DDBJ whole genome shotgun (WGS) entry which is preliminary data.</text>
</comment>
<dbReference type="EMBL" id="JARKIF010000007">
    <property type="protein sequence ID" value="KAJ7634701.1"/>
    <property type="molecule type" value="Genomic_DNA"/>
</dbReference>
<protein>
    <recommendedName>
        <fullName evidence="3">F-box domain-containing protein</fullName>
    </recommendedName>
</protein>
<dbReference type="InterPro" id="IPR032675">
    <property type="entry name" value="LRR_dom_sf"/>
</dbReference>
<gene>
    <name evidence="1" type="ORF">FB45DRAFT_472308</name>
</gene>
<evidence type="ECO:0000313" key="2">
    <source>
        <dbReference type="Proteomes" id="UP001221142"/>
    </source>
</evidence>
<name>A0AAD7FNV8_9AGAR</name>
<sequence>MPTQHSPFSSKFGTNYSPTDAEVAEIRALLVEPRQRIQGLNDKIAEMQKAIDKVAAERDSIGSYVQPHEDLLSPIRRIPAEVMSEIFVACLPTHRNCVMSAREAPILLGRICSAWRTLSHATPRLWSSLHIVDHAERPREPGNLGQWQVAFSDDDPRFAMVPGVVQTWLARSGQCPLSISVRGDITLPPTQHVIEILLTMASRWEHVQFTARSAFLNRLIELTPADVPLLRSITLQQYGEEWNDIPFVWDDLKMLRKVTNVSVVGRNLVLARLGVDWSLLTTFSNRRIPGDMARSGSGSATVQGALAIVQRCSQLRDLSLEIDDSSVNQQVQPLVEQPPFLVEHPLLQTLYITGSITGTSFDSLLDRLAVPQLTTLTFLLFLRVAPQFPPNLAPTVSTQGLVRFLGTLSLLESIHLTTSQFDPSSIPEILRSLPASLEKLRLDVSPDPHRGNRSSFDDGILDVITPMPGQPTPLPALRVLQIDGSPSISDEALIRCIVARQDKLKSVKMQFSRARQLNIHAELAPLIKNGLKLSVYHIANGRMRPFIPWDGLPDMRKMIIPPGMVPEDD</sequence>
<dbReference type="Proteomes" id="UP001221142">
    <property type="component" value="Unassembled WGS sequence"/>
</dbReference>
<dbReference type="AlphaFoldDB" id="A0AAD7FNV8"/>
<evidence type="ECO:0008006" key="3">
    <source>
        <dbReference type="Google" id="ProtNLM"/>
    </source>
</evidence>
<dbReference type="PANTHER" id="PTHR38926">
    <property type="entry name" value="F-BOX DOMAIN CONTAINING PROTEIN, EXPRESSED"/>
    <property type="match status" value="1"/>
</dbReference>
<evidence type="ECO:0000313" key="1">
    <source>
        <dbReference type="EMBL" id="KAJ7634701.1"/>
    </source>
</evidence>
<organism evidence="1 2">
    <name type="scientific">Roridomyces roridus</name>
    <dbReference type="NCBI Taxonomy" id="1738132"/>
    <lineage>
        <taxon>Eukaryota</taxon>
        <taxon>Fungi</taxon>
        <taxon>Dikarya</taxon>
        <taxon>Basidiomycota</taxon>
        <taxon>Agaricomycotina</taxon>
        <taxon>Agaricomycetes</taxon>
        <taxon>Agaricomycetidae</taxon>
        <taxon>Agaricales</taxon>
        <taxon>Marasmiineae</taxon>
        <taxon>Mycenaceae</taxon>
        <taxon>Roridomyces</taxon>
    </lineage>
</organism>
<dbReference type="PANTHER" id="PTHR38926:SF72">
    <property type="entry name" value="IM:7136021-RELATED"/>
    <property type="match status" value="1"/>
</dbReference>